<dbReference type="InterPro" id="IPR004538">
    <property type="entry name" value="Hemolysin_A/TlyA"/>
</dbReference>
<comment type="similarity">
    <text evidence="2">Belongs to the TlyA family.</text>
</comment>
<keyword evidence="1 3" id="KW-0694">RNA-binding</keyword>
<dbReference type="CDD" id="cd02440">
    <property type="entry name" value="AdoMet_MTases"/>
    <property type="match status" value="1"/>
</dbReference>
<evidence type="ECO:0000256" key="3">
    <source>
        <dbReference type="PROSITE-ProRule" id="PRU00182"/>
    </source>
</evidence>
<evidence type="ECO:0000256" key="1">
    <source>
        <dbReference type="ARBA" id="ARBA00022884"/>
    </source>
</evidence>
<accession>A0A0M4TMS6</accession>
<dbReference type="GeneID" id="28662985"/>
<dbReference type="Pfam" id="PF01728">
    <property type="entry name" value="FtsJ"/>
    <property type="match status" value="1"/>
</dbReference>
<dbReference type="GO" id="GO:0032259">
    <property type="term" value="P:methylation"/>
    <property type="evidence" value="ECO:0007669"/>
    <property type="project" value="UniProtKB-KW"/>
</dbReference>
<dbReference type="EMBL" id="CP012541">
    <property type="protein sequence ID" value="ALF47969.1"/>
    <property type="molecule type" value="Genomic_DNA"/>
</dbReference>
<dbReference type="RefSeq" id="WP_054196920.1">
    <property type="nucleotide sequence ID" value="NZ_CABMKQ010000012.1"/>
</dbReference>
<gene>
    <name evidence="5" type="primary">tlyA</name>
    <name evidence="5" type="ORF">CCON33237_1308</name>
</gene>
<dbReference type="Gene3D" id="3.40.50.150">
    <property type="entry name" value="Vaccinia Virus protein VP39"/>
    <property type="match status" value="1"/>
</dbReference>
<dbReference type="Proteomes" id="UP000066049">
    <property type="component" value="Chromosome"/>
</dbReference>
<dbReference type="CDD" id="cd00165">
    <property type="entry name" value="S4"/>
    <property type="match status" value="1"/>
</dbReference>
<protein>
    <submittedName>
        <fullName evidence="5">16S/23S rRNA (Cytidine-2'-O)-methyltransferase</fullName>
        <ecNumber evidence="5">2.1.1.226</ecNumber>
        <ecNumber evidence="5">2.1.1.227</ecNumber>
    </submittedName>
</protein>
<dbReference type="AlphaFoldDB" id="A0A0M4TMS6"/>
<dbReference type="PROSITE" id="PS50889">
    <property type="entry name" value="S4"/>
    <property type="match status" value="1"/>
</dbReference>
<dbReference type="InterPro" id="IPR036986">
    <property type="entry name" value="S4_RNA-bd_sf"/>
</dbReference>
<dbReference type="SMART" id="SM00363">
    <property type="entry name" value="S4"/>
    <property type="match status" value="1"/>
</dbReference>
<dbReference type="PANTHER" id="PTHR32319">
    <property type="entry name" value="BACTERIAL HEMOLYSIN-LIKE PROTEIN"/>
    <property type="match status" value="1"/>
</dbReference>
<sequence>MRFDNYVASILNISRNKASELIKSGKVLTNGEICTKVSSEVSEAKISLLDEIYVGRGALKLKSFLEAMKFDLAGKNALDIGSSTGGFMQILLERGVKSVTGVDVGTDQLDTSLRSDDRVKIYEKTDIREFAKQEQDKFDLITCDVSFISLAEILPAIGELASANSLIITLFKPQFEVGVGVKRNKKGVVTDMKAINLAMKRFEVMANGLGFKMIACKECEVKGKEGNAEFFYAFNKR</sequence>
<evidence type="ECO:0000259" key="4">
    <source>
        <dbReference type="SMART" id="SM00363"/>
    </source>
</evidence>
<name>A0A0M4TMS6_9BACT</name>
<dbReference type="InterPro" id="IPR047048">
    <property type="entry name" value="TlyA"/>
</dbReference>
<evidence type="ECO:0000256" key="2">
    <source>
        <dbReference type="ARBA" id="ARBA00029460"/>
    </source>
</evidence>
<dbReference type="InterPro" id="IPR002877">
    <property type="entry name" value="RNA_MeTrfase_FtsJ_dom"/>
</dbReference>
<dbReference type="Pfam" id="PF01479">
    <property type="entry name" value="S4"/>
    <property type="match status" value="1"/>
</dbReference>
<keyword evidence="5" id="KW-0489">Methyltransferase</keyword>
<dbReference type="Gene3D" id="3.10.290.10">
    <property type="entry name" value="RNA-binding S4 domain"/>
    <property type="match status" value="1"/>
</dbReference>
<reference evidence="6" key="1">
    <citation type="submission" date="2015-08" db="EMBL/GenBank/DDBJ databases">
        <title>Comparative genomics of the Campylobacter concisus group.</title>
        <authorList>
            <person name="Miller W.G."/>
            <person name="Yee E."/>
            <person name="Chapman M.H."/>
            <person name="Huynh S."/>
            <person name="Bono J.L."/>
            <person name="On S.L.W."/>
            <person name="St Leger J."/>
            <person name="Foster G."/>
            <person name="Parker C.T."/>
        </authorList>
    </citation>
    <scope>NUCLEOTIDE SEQUENCE [LARGE SCALE GENOMIC DNA]</scope>
    <source>
        <strain evidence="6">ATCC 33237</strain>
    </source>
</reference>
<dbReference type="GO" id="GO:0003723">
    <property type="term" value="F:RNA binding"/>
    <property type="evidence" value="ECO:0007669"/>
    <property type="project" value="UniProtKB-KW"/>
</dbReference>
<evidence type="ECO:0000313" key="5">
    <source>
        <dbReference type="EMBL" id="ALF47969.1"/>
    </source>
</evidence>
<proteinExistence type="inferred from homology"/>
<dbReference type="NCBIfam" id="TIGR00478">
    <property type="entry name" value="tly"/>
    <property type="match status" value="1"/>
</dbReference>
<feature type="domain" description="RNA-binding S4" evidence="4">
    <location>
        <begin position="1"/>
        <end position="60"/>
    </location>
</feature>
<keyword evidence="5" id="KW-0808">Transferase</keyword>
<dbReference type="PATRIC" id="fig|199.248.peg.1351"/>
<evidence type="ECO:0000313" key="6">
    <source>
        <dbReference type="Proteomes" id="UP000066049"/>
    </source>
</evidence>
<dbReference type="SUPFAM" id="SSF53335">
    <property type="entry name" value="S-adenosyl-L-methionine-dependent methyltransferases"/>
    <property type="match status" value="1"/>
</dbReference>
<dbReference type="GO" id="GO:0008168">
    <property type="term" value="F:methyltransferase activity"/>
    <property type="evidence" value="ECO:0007669"/>
    <property type="project" value="UniProtKB-KW"/>
</dbReference>
<dbReference type="PANTHER" id="PTHR32319:SF0">
    <property type="entry name" value="BACTERIAL HEMOLYSIN-LIKE PROTEIN"/>
    <property type="match status" value="1"/>
</dbReference>
<organism evidence="5 6">
    <name type="scientific">Campylobacter concisus</name>
    <dbReference type="NCBI Taxonomy" id="199"/>
    <lineage>
        <taxon>Bacteria</taxon>
        <taxon>Pseudomonadati</taxon>
        <taxon>Campylobacterota</taxon>
        <taxon>Epsilonproteobacteria</taxon>
        <taxon>Campylobacterales</taxon>
        <taxon>Campylobacteraceae</taxon>
        <taxon>Campylobacter</taxon>
    </lineage>
</organism>
<dbReference type="EC" id="2.1.1.227" evidence="5"/>
<dbReference type="InterPro" id="IPR002942">
    <property type="entry name" value="S4_RNA-bd"/>
</dbReference>
<dbReference type="EC" id="2.1.1.226" evidence="5"/>
<dbReference type="InterPro" id="IPR029063">
    <property type="entry name" value="SAM-dependent_MTases_sf"/>
</dbReference>
<dbReference type="SUPFAM" id="SSF55174">
    <property type="entry name" value="Alpha-L RNA-binding motif"/>
    <property type="match status" value="1"/>
</dbReference>
<dbReference type="KEGG" id="ccoc:CCON33237_1308"/>